<feature type="region of interest" description="Disordered" evidence="1">
    <location>
        <begin position="146"/>
        <end position="176"/>
    </location>
</feature>
<dbReference type="AlphaFoldDB" id="A0A4V2SP27"/>
<protein>
    <submittedName>
        <fullName evidence="2">Transcriptional regulator with XRE-family HTH domain</fullName>
    </submittedName>
</protein>
<dbReference type="Proteomes" id="UP000295399">
    <property type="component" value="Unassembled WGS sequence"/>
</dbReference>
<comment type="caution">
    <text evidence="2">The sequence shown here is derived from an EMBL/GenBank/DDBJ whole genome shotgun (WGS) entry which is preliminary data.</text>
</comment>
<dbReference type="InParanoid" id="A0A4V2SP27"/>
<dbReference type="SUPFAM" id="SSF47413">
    <property type="entry name" value="lambda repressor-like DNA-binding domains"/>
    <property type="match status" value="1"/>
</dbReference>
<proteinExistence type="predicted"/>
<organism evidence="2 3">
    <name type="scientific">Rhodothalassium salexigens DSM 2132</name>
    <dbReference type="NCBI Taxonomy" id="1188247"/>
    <lineage>
        <taxon>Bacteria</taxon>
        <taxon>Pseudomonadati</taxon>
        <taxon>Pseudomonadota</taxon>
        <taxon>Alphaproteobacteria</taxon>
        <taxon>Rhodothalassiales</taxon>
        <taxon>Rhodothalassiaceae</taxon>
        <taxon>Rhodothalassium</taxon>
    </lineage>
</organism>
<dbReference type="InterPro" id="IPR010982">
    <property type="entry name" value="Lambda_DNA-bd_dom_sf"/>
</dbReference>
<evidence type="ECO:0000256" key="1">
    <source>
        <dbReference type="SAM" id="MobiDB-lite"/>
    </source>
</evidence>
<evidence type="ECO:0000313" key="3">
    <source>
        <dbReference type="Proteomes" id="UP000295399"/>
    </source>
</evidence>
<name>A0A4V2SP27_RHOSA</name>
<dbReference type="GO" id="GO:0003677">
    <property type="term" value="F:DNA binding"/>
    <property type="evidence" value="ECO:0007669"/>
    <property type="project" value="InterPro"/>
</dbReference>
<sequence>MMKGTLSDDLAVILHRQPAFAERLRDNRARWRLVDGLIGARRQAGLTVAETARRSGLTAAQVAQLETVTGAWPSQALVNAYLGAFGLLPFDAFAEPVSSDLEVSDDAAEAVAVAADEDAALAALIAPDLVKQADTAGLGDAAVAREDAAGDDTADDQDIHIDDLDDEPDDDFDLSF</sequence>
<gene>
    <name evidence="2" type="ORF">EV659_108115</name>
</gene>
<dbReference type="EMBL" id="SLXO01000008">
    <property type="protein sequence ID" value="TCP33016.1"/>
    <property type="molecule type" value="Genomic_DNA"/>
</dbReference>
<reference evidence="2 3" key="1">
    <citation type="submission" date="2019-03" db="EMBL/GenBank/DDBJ databases">
        <title>Genomic Encyclopedia of Type Strains, Phase IV (KMG-IV): sequencing the most valuable type-strain genomes for metagenomic binning, comparative biology and taxonomic classification.</title>
        <authorList>
            <person name="Goeker M."/>
        </authorList>
    </citation>
    <scope>NUCLEOTIDE SEQUENCE [LARGE SCALE GENOMIC DNA]</scope>
    <source>
        <strain evidence="2 3">DSM 2132</strain>
    </source>
</reference>
<keyword evidence="3" id="KW-1185">Reference proteome</keyword>
<evidence type="ECO:0000313" key="2">
    <source>
        <dbReference type="EMBL" id="TCP33016.1"/>
    </source>
</evidence>
<accession>A0A4V2SP27</accession>
<feature type="compositionally biased region" description="Acidic residues" evidence="1">
    <location>
        <begin position="163"/>
        <end position="176"/>
    </location>
</feature>